<dbReference type="Pfam" id="PF00501">
    <property type="entry name" value="AMP-binding"/>
    <property type="match status" value="1"/>
</dbReference>
<accession>A0A1C4C8P7</accession>
<dbReference type="AlphaFoldDB" id="A0A1C4C8P7"/>
<dbReference type="OrthoDB" id="9803968at2"/>
<dbReference type="Gene3D" id="3.40.50.12780">
    <property type="entry name" value="N-terminal domain of ligase-like"/>
    <property type="match status" value="1"/>
</dbReference>
<dbReference type="InterPro" id="IPR000873">
    <property type="entry name" value="AMP-dep_synth/lig_dom"/>
</dbReference>
<dbReference type="InterPro" id="IPR020845">
    <property type="entry name" value="AMP-binding_CS"/>
</dbReference>
<dbReference type="InterPro" id="IPR050237">
    <property type="entry name" value="ATP-dep_AMP-bd_enzyme"/>
</dbReference>
<name>A0A1C4C8P7_9ENTR</name>
<proteinExistence type="predicted"/>
<dbReference type="PANTHER" id="PTHR43767:SF1">
    <property type="entry name" value="NONRIBOSOMAL PEPTIDE SYNTHASE PES1 (EUROFUNG)-RELATED"/>
    <property type="match status" value="1"/>
</dbReference>
<evidence type="ECO:0000313" key="4">
    <source>
        <dbReference type="Proteomes" id="UP000198975"/>
    </source>
</evidence>
<gene>
    <name evidence="3" type="ORF">GA0061071_1078</name>
</gene>
<evidence type="ECO:0000313" key="3">
    <source>
        <dbReference type="EMBL" id="SCC15373.1"/>
    </source>
</evidence>
<dbReference type="RefSeq" id="WP_088237966.1">
    <property type="nucleotide sequence ID" value="NZ_FMAY01000007.1"/>
</dbReference>
<dbReference type="PROSITE" id="PS00455">
    <property type="entry name" value="AMP_BINDING"/>
    <property type="match status" value="1"/>
</dbReference>
<feature type="domain" description="AMP-dependent synthetase/ligase" evidence="2">
    <location>
        <begin position="7"/>
        <end position="329"/>
    </location>
</feature>
<evidence type="ECO:0000256" key="1">
    <source>
        <dbReference type="ARBA" id="ARBA00022598"/>
    </source>
</evidence>
<dbReference type="PANTHER" id="PTHR43767">
    <property type="entry name" value="LONG-CHAIN-FATTY-ACID--COA LIGASE"/>
    <property type="match status" value="1"/>
</dbReference>
<reference evidence="4" key="1">
    <citation type="submission" date="2016-08" db="EMBL/GenBank/DDBJ databases">
        <authorList>
            <person name="Varghese N."/>
            <person name="Submissions Spin"/>
        </authorList>
    </citation>
    <scope>NUCLEOTIDE SEQUENCE [LARGE SCALE GENOMIC DNA]</scope>
    <source>
        <strain evidence="4">REICA_082</strain>
    </source>
</reference>
<dbReference type="SUPFAM" id="SSF56801">
    <property type="entry name" value="Acetyl-CoA synthetase-like"/>
    <property type="match status" value="1"/>
</dbReference>
<organism evidence="3 4">
    <name type="scientific">Kosakonia oryzendophytica</name>
    <dbReference type="NCBI Taxonomy" id="1005665"/>
    <lineage>
        <taxon>Bacteria</taxon>
        <taxon>Pseudomonadati</taxon>
        <taxon>Pseudomonadota</taxon>
        <taxon>Gammaproteobacteria</taxon>
        <taxon>Enterobacterales</taxon>
        <taxon>Enterobacteriaceae</taxon>
        <taxon>Kosakonia</taxon>
    </lineage>
</organism>
<keyword evidence="1 3" id="KW-0436">Ligase</keyword>
<protein>
    <submittedName>
        <fullName evidence="3">Acyl-CoA synthetase (AMP-forming)/AMP-acid ligase II</fullName>
    </submittedName>
</protein>
<dbReference type="Proteomes" id="UP000198975">
    <property type="component" value="Unassembled WGS sequence"/>
</dbReference>
<keyword evidence="4" id="KW-1185">Reference proteome</keyword>
<dbReference type="GO" id="GO:0016877">
    <property type="term" value="F:ligase activity, forming carbon-sulfur bonds"/>
    <property type="evidence" value="ECO:0007669"/>
    <property type="project" value="UniProtKB-ARBA"/>
</dbReference>
<sequence length="460" mass="50855">MNAFWHTHQHPASQLALKDDRGISLSYGELTARVDELAQRIPPRALVFIFCHNQVETVIGYLACLKQDAVALLLDNALDTTLAQQLIDTYRPSFLWQPQDGCYQLHATGLTPWALHDSLALLMTTSGSTGSPKLVRLSKRNLQSNAASIAQYLQIDRHERGLVSLPVNYVYGLSIINSHLYAGGSLLLTGHSVMQRELWDFVRTERASSFAGVPYTWEMLRKLRFMRMDLPDLRTLTQAGGKLAPALQQEYTEFAAQQGKRFIVMYGAAEATSRMAWLPPEDAATRYGFIGKPIPGGEFLLLGDDNQPVTTPGTHGELIYHGENVALGYAERGEDLALGDDFAGRLHTGDIATVDSDGFYRIVGRKKRFLKIFGNRVGLDEMEALLKTAFPDTTIACDGRDDLLCIFITDASLATAAKQYAADISKLHASAFRVIPLAEIPKNPAGKTLYHKLKDYVPAV</sequence>
<dbReference type="InterPro" id="IPR042099">
    <property type="entry name" value="ANL_N_sf"/>
</dbReference>
<dbReference type="EMBL" id="FMAY01000007">
    <property type="protein sequence ID" value="SCC15373.1"/>
    <property type="molecule type" value="Genomic_DNA"/>
</dbReference>
<evidence type="ECO:0000259" key="2">
    <source>
        <dbReference type="Pfam" id="PF00501"/>
    </source>
</evidence>